<proteinExistence type="predicted"/>
<keyword evidence="3" id="KW-1185">Reference proteome</keyword>
<dbReference type="AlphaFoldDB" id="A0AAV6WIJ3"/>
<sequence length="381" mass="43985">MSFADTVNRVMLLRSNVRDINTFRLIIKDEDYNEEQQLDTWIRNGIARNVQALDIHLGHQDRLGLPPCLFTCKTLVDLRLNSCYCVPDAVFLPNLKKLHLHDFIYGYDEKFQNLISGCPVLEELNIQALVYYDLTCCIISSPTIKWLTLIFELDEEDHGFGDYKLEINTPALRYLDVKDNASQVISTGIFNSLVESNICVNNPKVKDNFLYSSSVLEFVEKARQVKRLELSSGYRQFLDSSFAAITSKFINLTDLELAADWLFMLKFLESADNLQVLIIWKVEDDLKCWTDPQQVPTCLSSHLKQVTIYSFGGSEDEFKMVSYILKHGKVLNTMEIFSTANMNMMNTHRRYPIFGFEAKFNALQRISAFERQSETCKLQFS</sequence>
<dbReference type="Pfam" id="PF08387">
    <property type="entry name" value="FBD"/>
    <property type="match status" value="1"/>
</dbReference>
<dbReference type="PANTHER" id="PTHR31900:SF34">
    <property type="entry name" value="EMB|CAB62440.1-RELATED"/>
    <property type="match status" value="1"/>
</dbReference>
<dbReference type="SMART" id="SM00579">
    <property type="entry name" value="FBD"/>
    <property type="match status" value="1"/>
</dbReference>
<dbReference type="Gene3D" id="3.80.10.10">
    <property type="entry name" value="Ribonuclease Inhibitor"/>
    <property type="match status" value="1"/>
</dbReference>
<accession>A0AAV6WIJ3</accession>
<evidence type="ECO:0000313" key="3">
    <source>
        <dbReference type="Proteomes" id="UP000826271"/>
    </source>
</evidence>
<feature type="domain" description="FBD" evidence="1">
    <location>
        <begin position="297"/>
        <end position="381"/>
    </location>
</feature>
<name>A0AAV6WIJ3_9LAMI</name>
<dbReference type="InterPro" id="IPR006566">
    <property type="entry name" value="FBD"/>
</dbReference>
<dbReference type="SUPFAM" id="SSF52047">
    <property type="entry name" value="RNI-like"/>
    <property type="match status" value="1"/>
</dbReference>
<dbReference type="InterPro" id="IPR032675">
    <property type="entry name" value="LRR_dom_sf"/>
</dbReference>
<dbReference type="Pfam" id="PF24758">
    <property type="entry name" value="LRR_At5g56370"/>
    <property type="match status" value="1"/>
</dbReference>
<reference evidence="2" key="1">
    <citation type="submission" date="2019-10" db="EMBL/GenBank/DDBJ databases">
        <authorList>
            <person name="Zhang R."/>
            <person name="Pan Y."/>
            <person name="Wang J."/>
            <person name="Ma R."/>
            <person name="Yu S."/>
        </authorList>
    </citation>
    <scope>NUCLEOTIDE SEQUENCE</scope>
    <source>
        <strain evidence="2">LA-IB0</strain>
        <tissue evidence="2">Leaf</tissue>
    </source>
</reference>
<dbReference type="Proteomes" id="UP000826271">
    <property type="component" value="Unassembled WGS sequence"/>
</dbReference>
<dbReference type="InterPro" id="IPR055411">
    <property type="entry name" value="LRR_FXL15/At3g58940/PEG3-like"/>
</dbReference>
<gene>
    <name evidence="2" type="ORF">BUALT_Bualt16G0004400</name>
</gene>
<evidence type="ECO:0000259" key="1">
    <source>
        <dbReference type="SMART" id="SM00579"/>
    </source>
</evidence>
<evidence type="ECO:0000313" key="2">
    <source>
        <dbReference type="EMBL" id="KAG8366790.1"/>
    </source>
</evidence>
<dbReference type="PANTHER" id="PTHR31900">
    <property type="entry name" value="F-BOX/RNI SUPERFAMILY PROTEIN-RELATED"/>
    <property type="match status" value="1"/>
</dbReference>
<organism evidence="2 3">
    <name type="scientific">Buddleja alternifolia</name>
    <dbReference type="NCBI Taxonomy" id="168488"/>
    <lineage>
        <taxon>Eukaryota</taxon>
        <taxon>Viridiplantae</taxon>
        <taxon>Streptophyta</taxon>
        <taxon>Embryophyta</taxon>
        <taxon>Tracheophyta</taxon>
        <taxon>Spermatophyta</taxon>
        <taxon>Magnoliopsida</taxon>
        <taxon>eudicotyledons</taxon>
        <taxon>Gunneridae</taxon>
        <taxon>Pentapetalae</taxon>
        <taxon>asterids</taxon>
        <taxon>lamiids</taxon>
        <taxon>Lamiales</taxon>
        <taxon>Scrophulariaceae</taxon>
        <taxon>Buddlejeae</taxon>
        <taxon>Buddleja</taxon>
    </lineage>
</organism>
<dbReference type="InterPro" id="IPR050232">
    <property type="entry name" value="FBL13/AtMIF1-like"/>
</dbReference>
<comment type="caution">
    <text evidence="2">The sequence shown here is derived from an EMBL/GenBank/DDBJ whole genome shotgun (WGS) entry which is preliminary data.</text>
</comment>
<protein>
    <recommendedName>
        <fullName evidence="1">FBD domain-containing protein</fullName>
    </recommendedName>
</protein>
<dbReference type="EMBL" id="WHWC01000016">
    <property type="protein sequence ID" value="KAG8366790.1"/>
    <property type="molecule type" value="Genomic_DNA"/>
</dbReference>